<dbReference type="Proteomes" id="UP000863257">
    <property type="component" value="Unassembled WGS sequence"/>
</dbReference>
<dbReference type="InterPro" id="IPR035965">
    <property type="entry name" value="PAS-like_dom_sf"/>
</dbReference>
<dbReference type="InterPro" id="IPR001633">
    <property type="entry name" value="EAL_dom"/>
</dbReference>
<dbReference type="SMART" id="SM00052">
    <property type="entry name" value="EAL"/>
    <property type="match status" value="1"/>
</dbReference>
<dbReference type="PROSITE" id="PS50112">
    <property type="entry name" value="PAS"/>
    <property type="match status" value="1"/>
</dbReference>
<dbReference type="NCBIfam" id="TIGR00229">
    <property type="entry name" value="sensory_box"/>
    <property type="match status" value="1"/>
</dbReference>
<evidence type="ECO:0000259" key="1">
    <source>
        <dbReference type="PROSITE" id="PS50112"/>
    </source>
</evidence>
<feature type="domain" description="EAL" evidence="2">
    <location>
        <begin position="419"/>
        <end position="674"/>
    </location>
</feature>
<organism evidence="3">
    <name type="scientific">Vibrio vulnificus</name>
    <dbReference type="NCBI Taxonomy" id="672"/>
    <lineage>
        <taxon>Bacteria</taxon>
        <taxon>Pseudomonadati</taxon>
        <taxon>Pseudomonadota</taxon>
        <taxon>Gammaproteobacteria</taxon>
        <taxon>Vibrionales</taxon>
        <taxon>Vibrionaceae</taxon>
        <taxon>Vibrio</taxon>
    </lineage>
</organism>
<dbReference type="SMART" id="SM00091">
    <property type="entry name" value="PAS"/>
    <property type="match status" value="2"/>
</dbReference>
<dbReference type="Pfam" id="PF00563">
    <property type="entry name" value="EAL"/>
    <property type="match status" value="1"/>
</dbReference>
<dbReference type="AlphaFoldDB" id="A0A8H9N0Y3"/>
<dbReference type="Gene3D" id="3.30.70.270">
    <property type="match status" value="1"/>
</dbReference>
<dbReference type="InterPro" id="IPR029787">
    <property type="entry name" value="Nucleotide_cyclase"/>
</dbReference>
<dbReference type="CDD" id="cd00130">
    <property type="entry name" value="PAS"/>
    <property type="match status" value="1"/>
</dbReference>
<dbReference type="SUPFAM" id="SSF54631">
    <property type="entry name" value="CBS-domain pair"/>
    <property type="match status" value="1"/>
</dbReference>
<feature type="domain" description="PAS" evidence="1">
    <location>
        <begin position="129"/>
        <end position="173"/>
    </location>
</feature>
<proteinExistence type="predicted"/>
<dbReference type="InterPro" id="IPR050706">
    <property type="entry name" value="Cyclic-di-GMP_PDE-like"/>
</dbReference>
<dbReference type="Gene3D" id="3.10.580.10">
    <property type="entry name" value="CBS-domain"/>
    <property type="match status" value="1"/>
</dbReference>
<reference evidence="3" key="2">
    <citation type="submission" date="2019-01" db="EMBL/GenBank/DDBJ databases">
        <authorList>
            <consortium name="NCBI Pathogen Detection Project"/>
        </authorList>
    </citation>
    <scope>NUCLEOTIDE SEQUENCE</scope>
    <source>
        <strain evidence="3">BCW_3452</strain>
    </source>
</reference>
<gene>
    <name evidence="3" type="ORF">I7730_13480</name>
</gene>
<dbReference type="InterPro" id="IPR043128">
    <property type="entry name" value="Rev_trsase/Diguanyl_cyclase"/>
</dbReference>
<dbReference type="Gene3D" id="3.30.450.20">
    <property type="entry name" value="PAS domain"/>
    <property type="match status" value="1"/>
</dbReference>
<dbReference type="InterPro" id="IPR000014">
    <property type="entry name" value="PAS"/>
</dbReference>
<dbReference type="SUPFAM" id="SSF55073">
    <property type="entry name" value="Nucleotide cyclase"/>
    <property type="match status" value="1"/>
</dbReference>
<evidence type="ECO:0000313" key="3">
    <source>
        <dbReference type="EMBL" id="HAS8540794.1"/>
    </source>
</evidence>
<dbReference type="InterPro" id="IPR035919">
    <property type="entry name" value="EAL_sf"/>
</dbReference>
<dbReference type="CDD" id="cd01948">
    <property type="entry name" value="EAL"/>
    <property type="match status" value="1"/>
</dbReference>
<name>A0A8H9N0Y3_VIBVL</name>
<comment type="caution">
    <text evidence="3">The sequence shown here is derived from an EMBL/GenBank/DDBJ whole genome shotgun (WGS) entry which is preliminary data.</text>
</comment>
<dbReference type="PANTHER" id="PTHR33121">
    <property type="entry name" value="CYCLIC DI-GMP PHOSPHODIESTERASE PDEF"/>
    <property type="match status" value="1"/>
</dbReference>
<protein>
    <submittedName>
        <fullName evidence="3">EAL domain-containing protein</fullName>
    </submittedName>
</protein>
<dbReference type="Gene3D" id="3.20.20.450">
    <property type="entry name" value="EAL domain"/>
    <property type="match status" value="1"/>
</dbReference>
<dbReference type="SUPFAM" id="SSF55785">
    <property type="entry name" value="PYP-like sensor domain (PAS domain)"/>
    <property type="match status" value="1"/>
</dbReference>
<dbReference type="EMBL" id="DACRBY010000016">
    <property type="protein sequence ID" value="HAS8540794.1"/>
    <property type="molecule type" value="Genomic_DNA"/>
</dbReference>
<dbReference type="SUPFAM" id="SSF141868">
    <property type="entry name" value="EAL domain-like"/>
    <property type="match status" value="1"/>
</dbReference>
<accession>A0A8H9N0Y3</accession>
<dbReference type="InterPro" id="IPR000160">
    <property type="entry name" value="GGDEF_dom"/>
</dbReference>
<evidence type="ECO:0000259" key="2">
    <source>
        <dbReference type="PROSITE" id="PS50883"/>
    </source>
</evidence>
<dbReference type="SMART" id="SM00267">
    <property type="entry name" value="GGDEF"/>
    <property type="match status" value="1"/>
</dbReference>
<sequence>MDSKIVQTENKNGTQTLSLPKLGEIDWQLNLDSKEFHADENAFVTVLGLERNILHAEEVLKRLAPSQRQIAIDTFRHVMKSGESQVFRCCIISPLERVHFVEFYVEKKNSQTLVGTLTPLLTIESCMQVAEVFYSLFENPHHGVLITDENTRILVCNQYFEQTTGYQRKDIAGLKTSIFNAEKHSDLYYQNLWKQLTELNYWSGEILTRTGSGDNVPQELTIQKINDGIGGAYYIGISSNLSERLHSINDKDNGGIDLLTQLPIKERFLDQLEGVCQSNNSDVGLIMLAIQPKYVEENPSAIKKEFARFLQNGSGATLCGYLGSDRFVVCLKFSKTQVAHIRQINQTIKRFFSSFRMADDEISNALTQGSIGISVLGIDAKTPRSLFSHANQALLEMHSGHKHRVSFYDQAIHKQIEQKKATEIKLTDVILKQKIDVFYQPIIDLNLWEVSKFEALCRFPEELSCETSVQELINIAEDLDLIEELDVAVAKKALDALPELQKSFGDQVGITFNRSVHTSASIAHILSQTAKMIVESQVSPSKVTVEITENAYFESEEQQANGLRELREAGVTLAVDDFGTGYSSFEYLNRCNFDVLKIDRAFIKDIQVNSNQFRIVKSLTELSHQLGLKVVAEGVETEHELTLMVQVGVDYAQGYFFSKPFALNSDSSEEFGQFDLTVFPKQFGERGGLLQLVTTNVPHLDPGDPISLAHEYFEREELNILPVVAERVCVGFIDREALNLHLTPAMGTDLESMKEATIWKKRVNQVMVLGFSEVNWQTRLSALPSIMSQNETFPWILIDERGYYKGVIEMHSLLRYLKEKIM</sequence>
<dbReference type="GO" id="GO:0071111">
    <property type="term" value="F:cyclic-guanylate-specific phosphodiesterase activity"/>
    <property type="evidence" value="ECO:0007669"/>
    <property type="project" value="InterPro"/>
</dbReference>
<dbReference type="PANTHER" id="PTHR33121:SF79">
    <property type="entry name" value="CYCLIC DI-GMP PHOSPHODIESTERASE PDED-RELATED"/>
    <property type="match status" value="1"/>
</dbReference>
<dbReference type="InterPro" id="IPR046342">
    <property type="entry name" value="CBS_dom_sf"/>
</dbReference>
<reference evidence="3" key="1">
    <citation type="journal article" date="2018" name="Genome Biol.">
        <title>SKESA: strategic k-mer extension for scrupulous assemblies.</title>
        <authorList>
            <person name="Souvorov A."/>
            <person name="Agarwala R."/>
            <person name="Lipman D.J."/>
        </authorList>
    </citation>
    <scope>NUCLEOTIDE SEQUENCE</scope>
    <source>
        <strain evidence="3">BCW_3452</strain>
    </source>
</reference>
<dbReference type="PROSITE" id="PS50883">
    <property type="entry name" value="EAL"/>
    <property type="match status" value="1"/>
</dbReference>
<dbReference type="Pfam" id="PF13426">
    <property type="entry name" value="PAS_9"/>
    <property type="match status" value="1"/>
</dbReference>